<dbReference type="EMBL" id="CAUOFW020008669">
    <property type="protein sequence ID" value="CAK9183514.1"/>
    <property type="molecule type" value="Genomic_DNA"/>
</dbReference>
<keyword evidence="3" id="KW-1185">Reference proteome</keyword>
<evidence type="ECO:0000313" key="3">
    <source>
        <dbReference type="Proteomes" id="UP001642360"/>
    </source>
</evidence>
<comment type="caution">
    <text evidence="2">The sequence shown here is derived from an EMBL/GenBank/DDBJ whole genome shotgun (WGS) entry which is preliminary data.</text>
</comment>
<organism evidence="2 3">
    <name type="scientific">Ilex paraguariensis</name>
    <name type="common">yerba mate</name>
    <dbReference type="NCBI Taxonomy" id="185542"/>
    <lineage>
        <taxon>Eukaryota</taxon>
        <taxon>Viridiplantae</taxon>
        <taxon>Streptophyta</taxon>
        <taxon>Embryophyta</taxon>
        <taxon>Tracheophyta</taxon>
        <taxon>Spermatophyta</taxon>
        <taxon>Magnoliopsida</taxon>
        <taxon>eudicotyledons</taxon>
        <taxon>Gunneridae</taxon>
        <taxon>Pentapetalae</taxon>
        <taxon>asterids</taxon>
        <taxon>campanulids</taxon>
        <taxon>Aquifoliales</taxon>
        <taxon>Aquifoliaceae</taxon>
        <taxon>Ilex</taxon>
    </lineage>
</organism>
<sequence>MGDGKNIKQQIIALGYADGVGERENSLKSSTMPGPEHRENQPDHRTWLCRWSRREGEFSEILNNART</sequence>
<evidence type="ECO:0000313" key="2">
    <source>
        <dbReference type="EMBL" id="CAK9183514.1"/>
    </source>
</evidence>
<dbReference type="Proteomes" id="UP001642360">
    <property type="component" value="Unassembled WGS sequence"/>
</dbReference>
<evidence type="ECO:0000256" key="1">
    <source>
        <dbReference type="SAM" id="MobiDB-lite"/>
    </source>
</evidence>
<reference evidence="2 3" key="1">
    <citation type="submission" date="2024-02" db="EMBL/GenBank/DDBJ databases">
        <authorList>
            <person name="Vignale AGUSTIN F."/>
            <person name="Sosa J E."/>
            <person name="Modenutti C."/>
        </authorList>
    </citation>
    <scope>NUCLEOTIDE SEQUENCE [LARGE SCALE GENOMIC DNA]</scope>
</reference>
<accession>A0ABC8URW6</accession>
<name>A0ABC8URW6_9AQUA</name>
<feature type="region of interest" description="Disordered" evidence="1">
    <location>
        <begin position="22"/>
        <end position="43"/>
    </location>
</feature>
<protein>
    <submittedName>
        <fullName evidence="2">Uncharacterized protein</fullName>
    </submittedName>
</protein>
<proteinExistence type="predicted"/>
<gene>
    <name evidence="2" type="ORF">ILEXP_LOCUS53782</name>
</gene>
<dbReference type="AlphaFoldDB" id="A0ABC8URW6"/>